<gene>
    <name evidence="5" type="ORF">RUN215_v1_590053</name>
</gene>
<accession>A0A0S4WWC6</accession>
<proteinExistence type="predicted"/>
<evidence type="ECO:0000259" key="3">
    <source>
        <dbReference type="Pfam" id="PF01478"/>
    </source>
</evidence>
<feature type="transmembrane region" description="Helical" evidence="2">
    <location>
        <begin position="33"/>
        <end position="54"/>
    </location>
</feature>
<feature type="compositionally biased region" description="Polar residues" evidence="1">
    <location>
        <begin position="191"/>
        <end position="201"/>
    </location>
</feature>
<dbReference type="EMBL" id="LN899820">
    <property type="protein sequence ID" value="CUV55918.1"/>
    <property type="molecule type" value="Genomic_DNA"/>
</dbReference>
<organism evidence="5">
    <name type="scientific">Ralstonia solanacearum</name>
    <name type="common">Pseudomonas solanacearum</name>
    <dbReference type="NCBI Taxonomy" id="305"/>
    <lineage>
        <taxon>Bacteria</taxon>
        <taxon>Pseudomonadati</taxon>
        <taxon>Pseudomonadota</taxon>
        <taxon>Betaproteobacteria</taxon>
        <taxon>Burkholderiales</taxon>
        <taxon>Burkholderiaceae</taxon>
        <taxon>Ralstonia</taxon>
        <taxon>Ralstonia solanacearum species complex</taxon>
    </lineage>
</organism>
<feature type="transmembrane region" description="Helical" evidence="2">
    <location>
        <begin position="61"/>
        <end position="82"/>
    </location>
</feature>
<dbReference type="GO" id="GO:0004190">
    <property type="term" value="F:aspartic-type endopeptidase activity"/>
    <property type="evidence" value="ECO:0007669"/>
    <property type="project" value="InterPro"/>
</dbReference>
<reference evidence="5" key="1">
    <citation type="submission" date="2015-10" db="EMBL/GenBank/DDBJ databases">
        <authorList>
            <person name="Gilbert D.G."/>
        </authorList>
    </citation>
    <scope>NUCLEOTIDE SEQUENCE</scope>
    <source>
        <strain evidence="5">Phyl III-seqv23</strain>
    </source>
</reference>
<dbReference type="InterPro" id="IPR000045">
    <property type="entry name" value="Prepilin_IV_endopep_pep"/>
</dbReference>
<evidence type="ECO:0000259" key="4">
    <source>
        <dbReference type="Pfam" id="PF07811"/>
    </source>
</evidence>
<protein>
    <submittedName>
        <fullName evidence="5">Uncharacterized protein</fullName>
    </submittedName>
</protein>
<dbReference type="AlphaFoldDB" id="A0A0S4WWC6"/>
<dbReference type="Gene3D" id="1.20.120.1220">
    <property type="match status" value="1"/>
</dbReference>
<feature type="domain" description="TadE-like" evidence="4">
    <location>
        <begin position="239"/>
        <end position="281"/>
    </location>
</feature>
<keyword evidence="2" id="KW-0472">Membrane</keyword>
<evidence type="ECO:0000256" key="2">
    <source>
        <dbReference type="SAM" id="Phobius"/>
    </source>
</evidence>
<keyword evidence="2" id="KW-1133">Transmembrane helix</keyword>
<dbReference type="GO" id="GO:0016020">
    <property type="term" value="C:membrane"/>
    <property type="evidence" value="ECO:0007669"/>
    <property type="project" value="InterPro"/>
</dbReference>
<dbReference type="Pfam" id="PF07811">
    <property type="entry name" value="TadE"/>
    <property type="match status" value="1"/>
</dbReference>
<dbReference type="Pfam" id="PF01478">
    <property type="entry name" value="Peptidase_A24"/>
    <property type="match status" value="1"/>
</dbReference>
<feature type="transmembrane region" description="Helical" evidence="2">
    <location>
        <begin position="7"/>
        <end position="27"/>
    </location>
</feature>
<dbReference type="InterPro" id="IPR012495">
    <property type="entry name" value="TadE-like_dom"/>
</dbReference>
<feature type="region of interest" description="Disordered" evidence="1">
    <location>
        <begin position="191"/>
        <end position="210"/>
    </location>
</feature>
<sequence>MYSHADIAGWASVVVLAVLVITSDLRSRRVPNWLVAVGLVLSIVLVKFGSVVALAYDWRDVWLGGAIALAGFLPLYALGWMGAGDVKFFAVAGLLAGWHGLVAIWLVSSVLAGVHALAILLLRRADASAPAGRLDADACLPGAGALGRRTGRPARHSVRRLHGNRAAEPAVVARRDAGAVAAGHVGAQHRPQTVLNESRSSGPARLEKESAMPTLQREWVSAHRGRVGLRAAARRGCRGVAAVEFAVVVPVLLLLMLGIVYYGVIFAMQQALTLAAEEGARAALRYQSTNAQRVAAAYTAVSSVLPTVLNGRVQTNQGSTPLVACQNVAGMQCLSVVLTMPLTTGNNPLLPAIPLLPVPSTLTGSAVVQLVSGS</sequence>
<feature type="transmembrane region" description="Helical" evidence="2">
    <location>
        <begin position="240"/>
        <end position="264"/>
    </location>
</feature>
<keyword evidence="2" id="KW-0812">Transmembrane</keyword>
<feature type="domain" description="Prepilin type IV endopeptidase peptidase" evidence="3">
    <location>
        <begin position="14"/>
        <end position="116"/>
    </location>
</feature>
<evidence type="ECO:0000256" key="1">
    <source>
        <dbReference type="SAM" id="MobiDB-lite"/>
    </source>
</evidence>
<evidence type="ECO:0000313" key="5">
    <source>
        <dbReference type="EMBL" id="CUV55918.1"/>
    </source>
</evidence>
<name>A0A0S4WWC6_RALSL</name>
<feature type="transmembrane region" description="Helical" evidence="2">
    <location>
        <begin position="102"/>
        <end position="122"/>
    </location>
</feature>